<feature type="transmembrane region" description="Helical" evidence="1">
    <location>
        <begin position="277"/>
        <end position="299"/>
    </location>
</feature>
<protein>
    <submittedName>
        <fullName evidence="2">Transporter</fullName>
    </submittedName>
</protein>
<keyword evidence="1" id="KW-0812">Transmembrane</keyword>
<evidence type="ECO:0000313" key="2">
    <source>
        <dbReference type="EMBL" id="GAA2197918.1"/>
    </source>
</evidence>
<dbReference type="Proteomes" id="UP001500432">
    <property type="component" value="Unassembled WGS sequence"/>
</dbReference>
<feature type="transmembrane region" description="Helical" evidence="1">
    <location>
        <begin position="380"/>
        <end position="404"/>
    </location>
</feature>
<proteinExistence type="predicted"/>
<sequence>MVAHLIRLKLALLRNGLRRSPLQLIGLILGALYGLGAVALGIAGLGVLRLAEVPVAETLVVLGGSALVLGWALAPILVAGVDLTLDPARFALFPIPRRQLLLGQGLAGLIGVPGLCTVLLLAATALTWARGWAPLVTALVCAVVALGLCVAVSRLAAALASELAASRRFRDVSSVLLLIPLVLLGPIIALAAQSLDAVGASGLVAAGEVLGWTPLGAAFSAPAAAAQGNGLEALAKIGVAAAALALAAWGWSAALARALLHPAGAGRRRAGKRHRGAGLFGLLPATPAGAVAARCLVYWLRDPRYGSGLVVVPLLPVVLYMASAGGGGDPLAGPFAVSGPIVGFVLAWSISADVSYDSTAFALHLAAGVRGRDDRLGRALALLAFGLPVTLVATAVPCVVAGQWEAFPALLGLALGSLLSGVGLSSVVSARYTVAVPLPGESPFKKPSGNVAQTMLVQTGGLLVLGALISPEIALALLWAGTGQAHWGWLGLAAGAVLGPALAAGGVVLGGRWLDARGPETFASLTRAR</sequence>
<feature type="transmembrane region" description="Helical" evidence="1">
    <location>
        <begin position="106"/>
        <end position="129"/>
    </location>
</feature>
<keyword evidence="3" id="KW-1185">Reference proteome</keyword>
<evidence type="ECO:0000256" key="1">
    <source>
        <dbReference type="SAM" id="Phobius"/>
    </source>
</evidence>
<keyword evidence="1" id="KW-1133">Transmembrane helix</keyword>
<gene>
    <name evidence="2" type="ORF">GCM10009849_08620</name>
</gene>
<reference evidence="2 3" key="1">
    <citation type="journal article" date="2019" name="Int. J. Syst. Evol. Microbiol.">
        <title>The Global Catalogue of Microorganisms (GCM) 10K type strain sequencing project: providing services to taxonomists for standard genome sequencing and annotation.</title>
        <authorList>
            <consortium name="The Broad Institute Genomics Platform"/>
            <consortium name="The Broad Institute Genome Sequencing Center for Infectious Disease"/>
            <person name="Wu L."/>
            <person name="Ma J."/>
        </authorList>
    </citation>
    <scope>NUCLEOTIDE SEQUENCE [LARGE SCALE GENOMIC DNA]</scope>
    <source>
        <strain evidence="2 3">JCM 16034</strain>
    </source>
</reference>
<feature type="transmembrane region" description="Helical" evidence="1">
    <location>
        <begin position="172"/>
        <end position="192"/>
    </location>
</feature>
<feature type="transmembrane region" description="Helical" evidence="1">
    <location>
        <begin position="305"/>
        <end position="322"/>
    </location>
</feature>
<dbReference type="RefSeq" id="WP_344298446.1">
    <property type="nucleotide sequence ID" value="NZ_BAAAQW010000003.1"/>
</dbReference>
<feature type="transmembrane region" description="Helical" evidence="1">
    <location>
        <begin position="410"/>
        <end position="434"/>
    </location>
</feature>
<comment type="caution">
    <text evidence="2">The sequence shown here is derived from an EMBL/GenBank/DDBJ whole genome shotgun (WGS) entry which is preliminary data.</text>
</comment>
<feature type="transmembrane region" description="Helical" evidence="1">
    <location>
        <begin position="487"/>
        <end position="509"/>
    </location>
</feature>
<feature type="transmembrane region" description="Helical" evidence="1">
    <location>
        <begin position="135"/>
        <end position="160"/>
    </location>
</feature>
<evidence type="ECO:0000313" key="3">
    <source>
        <dbReference type="Proteomes" id="UP001500432"/>
    </source>
</evidence>
<accession>A0ABN3BN27</accession>
<feature type="transmembrane region" description="Helical" evidence="1">
    <location>
        <begin position="21"/>
        <end position="47"/>
    </location>
</feature>
<dbReference type="EMBL" id="BAAAQW010000003">
    <property type="protein sequence ID" value="GAA2197918.1"/>
    <property type="molecule type" value="Genomic_DNA"/>
</dbReference>
<name>A0ABN3BN27_9MICC</name>
<feature type="transmembrane region" description="Helical" evidence="1">
    <location>
        <begin position="455"/>
        <end position="481"/>
    </location>
</feature>
<keyword evidence="1" id="KW-0472">Membrane</keyword>
<feature type="transmembrane region" description="Helical" evidence="1">
    <location>
        <begin position="237"/>
        <end position="256"/>
    </location>
</feature>
<organism evidence="2 3">
    <name type="scientific">Sinomonas flava</name>
    <dbReference type="NCBI Taxonomy" id="496857"/>
    <lineage>
        <taxon>Bacteria</taxon>
        <taxon>Bacillati</taxon>
        <taxon>Actinomycetota</taxon>
        <taxon>Actinomycetes</taxon>
        <taxon>Micrococcales</taxon>
        <taxon>Micrococcaceae</taxon>
        <taxon>Sinomonas</taxon>
    </lineage>
</organism>
<feature type="transmembrane region" description="Helical" evidence="1">
    <location>
        <begin position="59"/>
        <end position="85"/>
    </location>
</feature>